<accession>A0A7L4USL6</accession>
<dbReference type="Pfam" id="PF00691">
    <property type="entry name" value="OmpA"/>
    <property type="match status" value="1"/>
</dbReference>
<dbReference type="GO" id="GO:0009279">
    <property type="term" value="C:cell outer membrane"/>
    <property type="evidence" value="ECO:0007669"/>
    <property type="project" value="UniProtKB-SubCell"/>
</dbReference>
<feature type="chain" id="PRO_5029458864" evidence="6">
    <location>
        <begin position="26"/>
        <end position="438"/>
    </location>
</feature>
<protein>
    <submittedName>
        <fullName evidence="8">OmpA family protein</fullName>
    </submittedName>
</protein>
<feature type="domain" description="OmpA-like" evidence="7">
    <location>
        <begin position="325"/>
        <end position="438"/>
    </location>
</feature>
<dbReference type="Gene3D" id="3.30.1330.60">
    <property type="entry name" value="OmpA-like domain"/>
    <property type="match status" value="1"/>
</dbReference>
<feature type="compositionally biased region" description="Basic and acidic residues" evidence="5">
    <location>
        <begin position="74"/>
        <end position="83"/>
    </location>
</feature>
<dbReference type="InterPro" id="IPR036737">
    <property type="entry name" value="OmpA-like_sf"/>
</dbReference>
<organism evidence="8 9">
    <name type="scientific">Balneicella halophila</name>
    <dbReference type="NCBI Taxonomy" id="1537566"/>
    <lineage>
        <taxon>Bacteria</taxon>
        <taxon>Pseudomonadati</taxon>
        <taxon>Bacteroidota</taxon>
        <taxon>Bacteroidia</taxon>
        <taxon>Bacteroidales</taxon>
        <taxon>Balneicellaceae</taxon>
        <taxon>Balneicella</taxon>
    </lineage>
</organism>
<dbReference type="PRINTS" id="PR01021">
    <property type="entry name" value="OMPADOMAIN"/>
</dbReference>
<dbReference type="PANTHER" id="PTHR30329">
    <property type="entry name" value="STATOR ELEMENT OF FLAGELLAR MOTOR COMPLEX"/>
    <property type="match status" value="1"/>
</dbReference>
<dbReference type="InterPro" id="IPR006665">
    <property type="entry name" value="OmpA-like"/>
</dbReference>
<evidence type="ECO:0000256" key="2">
    <source>
        <dbReference type="ARBA" id="ARBA00023136"/>
    </source>
</evidence>
<dbReference type="EMBL" id="QENZ01000003">
    <property type="protein sequence ID" value="PVX52512.1"/>
    <property type="molecule type" value="Genomic_DNA"/>
</dbReference>
<keyword evidence="6" id="KW-0732">Signal</keyword>
<dbReference type="PROSITE" id="PS51123">
    <property type="entry name" value="OMPA_2"/>
    <property type="match status" value="1"/>
</dbReference>
<dbReference type="SUPFAM" id="SSF103088">
    <property type="entry name" value="OmpA-like"/>
    <property type="match status" value="1"/>
</dbReference>
<keyword evidence="9" id="KW-1185">Reference proteome</keyword>
<dbReference type="RefSeq" id="WP_116496041.1">
    <property type="nucleotide sequence ID" value="NZ_QENZ01000003.1"/>
</dbReference>
<feature type="region of interest" description="Disordered" evidence="5">
    <location>
        <begin position="37"/>
        <end position="56"/>
    </location>
</feature>
<evidence type="ECO:0000256" key="6">
    <source>
        <dbReference type="SAM" id="SignalP"/>
    </source>
</evidence>
<evidence type="ECO:0000256" key="5">
    <source>
        <dbReference type="SAM" id="MobiDB-lite"/>
    </source>
</evidence>
<dbReference type="Proteomes" id="UP000251835">
    <property type="component" value="Unassembled WGS sequence"/>
</dbReference>
<evidence type="ECO:0000313" key="8">
    <source>
        <dbReference type="EMBL" id="PVX52512.1"/>
    </source>
</evidence>
<evidence type="ECO:0000256" key="1">
    <source>
        <dbReference type="ARBA" id="ARBA00004442"/>
    </source>
</evidence>
<comment type="subcellular location">
    <subcellularLocation>
        <location evidence="1">Cell outer membrane</location>
    </subcellularLocation>
</comment>
<evidence type="ECO:0000256" key="4">
    <source>
        <dbReference type="PROSITE-ProRule" id="PRU00473"/>
    </source>
</evidence>
<keyword evidence="3" id="KW-0998">Cell outer membrane</keyword>
<dbReference type="OrthoDB" id="1108826at2"/>
<dbReference type="InterPro" id="IPR050330">
    <property type="entry name" value="Bact_OuterMem_StrucFunc"/>
</dbReference>
<keyword evidence="2 4" id="KW-0472">Membrane</keyword>
<name>A0A7L4USL6_BALHA</name>
<dbReference type="PANTHER" id="PTHR30329:SF21">
    <property type="entry name" value="LIPOPROTEIN YIAD-RELATED"/>
    <property type="match status" value="1"/>
</dbReference>
<comment type="caution">
    <text evidence="8">The sequence shown here is derived from an EMBL/GenBank/DDBJ whole genome shotgun (WGS) entry which is preliminary data.</text>
</comment>
<evidence type="ECO:0000256" key="3">
    <source>
        <dbReference type="ARBA" id="ARBA00023237"/>
    </source>
</evidence>
<feature type="region of interest" description="Disordered" evidence="5">
    <location>
        <begin position="62"/>
        <end position="107"/>
    </location>
</feature>
<proteinExistence type="predicted"/>
<dbReference type="CDD" id="cd07185">
    <property type="entry name" value="OmpA_C-like"/>
    <property type="match status" value="1"/>
</dbReference>
<evidence type="ECO:0000313" key="9">
    <source>
        <dbReference type="Proteomes" id="UP000251835"/>
    </source>
</evidence>
<dbReference type="AlphaFoldDB" id="A0A7L4USL6"/>
<feature type="signal peptide" evidence="6">
    <location>
        <begin position="1"/>
        <end position="25"/>
    </location>
</feature>
<evidence type="ECO:0000259" key="7">
    <source>
        <dbReference type="PROSITE" id="PS51123"/>
    </source>
</evidence>
<dbReference type="InterPro" id="IPR006664">
    <property type="entry name" value="OMP_bac"/>
</dbReference>
<sequence length="438" mass="50223">MKTKKIITTFFFLSIAICLSNPVDAQLFKKLRNHAKKKIEQEAEKRSKRRIDKKIDKKFDQVEDEIDGKRKSKKQSEKNKIDENSSNNTSDIHSDDSNTEVSGTNKPKKQQLVWSKFDFVPGDEVIFEDGPDPMEENGEFPSRWDLVKGQVEIANINGENVLMFIDGNPEIVPYLKNSSEDYLPDVFTIEFDFYKPFDGNRISVYLYDRINQKKNLESGEYNMYMDISSKRVSEELHDVMGYMPNIDYTNSNDARWIHISIAFTRGKLKVYMDDTRVINIPHYKGNPKGLSLQAYWADLGDDKPFYFKNIRIAKGGVKYYDRAIQDGKIIVNGIKFDVNKTTLRPESMGPINKIYQLMQKKPELKFSVEGHTDSDGDDANNQTLSEGRAKTVMNKLVAMGITQNRLTSKGLGESKPIASNDTPEGKANNRRVEFVVIK</sequence>
<feature type="region of interest" description="Disordered" evidence="5">
    <location>
        <begin position="408"/>
        <end position="430"/>
    </location>
</feature>
<reference evidence="8 9" key="1">
    <citation type="submission" date="2018-05" db="EMBL/GenBank/DDBJ databases">
        <title>Genomic Encyclopedia of Type Strains, Phase IV (KMG-IV): sequencing the most valuable type-strain genomes for metagenomic binning, comparative biology and taxonomic classification.</title>
        <authorList>
            <person name="Goeker M."/>
        </authorList>
    </citation>
    <scope>NUCLEOTIDE SEQUENCE [LARGE SCALE GENOMIC DNA]</scope>
    <source>
        <strain evidence="8 9">DSM 28579</strain>
    </source>
</reference>
<feature type="region of interest" description="Disordered" evidence="5">
    <location>
        <begin position="368"/>
        <end position="387"/>
    </location>
</feature>
<dbReference type="PRINTS" id="PR01023">
    <property type="entry name" value="NAFLGMOTY"/>
</dbReference>
<gene>
    <name evidence="8" type="ORF">C7377_0836</name>
</gene>